<dbReference type="AlphaFoldDB" id="A0A941EFF3"/>
<dbReference type="Proteomes" id="UP000675781">
    <property type="component" value="Unassembled WGS sequence"/>
</dbReference>
<name>A0A941EFF3_9ACTN</name>
<dbReference type="SUPFAM" id="SSF103642">
    <property type="entry name" value="Sec-C motif"/>
    <property type="match status" value="1"/>
</dbReference>
<comment type="caution">
    <text evidence="2">The sequence shown here is derived from an EMBL/GenBank/DDBJ whole genome shotgun (WGS) entry which is preliminary data.</text>
</comment>
<dbReference type="InterPro" id="IPR045970">
    <property type="entry name" value="DUF5926"/>
</dbReference>
<dbReference type="InterPro" id="IPR004027">
    <property type="entry name" value="SEC_C_motif"/>
</dbReference>
<dbReference type="RefSeq" id="WP_212526196.1">
    <property type="nucleotide sequence ID" value="NZ_JAGSOG010000001.1"/>
</dbReference>
<gene>
    <name evidence="2" type="ORF">KDL01_00240</name>
</gene>
<keyword evidence="3" id="KW-1185">Reference proteome</keyword>
<dbReference type="Pfam" id="PF19348">
    <property type="entry name" value="DUF5926"/>
    <property type="match status" value="1"/>
</dbReference>
<dbReference type="Pfam" id="PF02810">
    <property type="entry name" value="SEC-C"/>
    <property type="match status" value="1"/>
</dbReference>
<organism evidence="2 3">
    <name type="scientific">Actinospica durhamensis</name>
    <dbReference type="NCBI Taxonomy" id="1508375"/>
    <lineage>
        <taxon>Bacteria</taxon>
        <taxon>Bacillati</taxon>
        <taxon>Actinomycetota</taxon>
        <taxon>Actinomycetes</taxon>
        <taxon>Catenulisporales</taxon>
        <taxon>Actinospicaceae</taxon>
        <taxon>Actinospica</taxon>
    </lineage>
</organism>
<protein>
    <submittedName>
        <fullName evidence="2">SEC-C domain-containing protein</fullName>
    </submittedName>
</protein>
<proteinExistence type="predicted"/>
<dbReference type="Gene3D" id="3.10.450.50">
    <property type="match status" value="1"/>
</dbReference>
<evidence type="ECO:0000259" key="1">
    <source>
        <dbReference type="Pfam" id="PF19348"/>
    </source>
</evidence>
<feature type="domain" description="DUF5926" evidence="1">
    <location>
        <begin position="55"/>
        <end position="318"/>
    </location>
</feature>
<reference evidence="2" key="1">
    <citation type="submission" date="2021-04" db="EMBL/GenBank/DDBJ databases">
        <title>Genome based classification of Actinospica acidithermotolerans sp. nov., an actinobacterium isolated from an Indonesian hot spring.</title>
        <authorList>
            <person name="Kusuma A.B."/>
            <person name="Putra K.E."/>
            <person name="Nafisah S."/>
            <person name="Loh J."/>
            <person name="Nouioui I."/>
            <person name="Goodfellow M."/>
        </authorList>
    </citation>
    <scope>NUCLEOTIDE SEQUENCE</scope>
    <source>
        <strain evidence="2">CSCA 57</strain>
    </source>
</reference>
<dbReference type="EMBL" id="JAGSOG010000001">
    <property type="protein sequence ID" value="MBR7831665.1"/>
    <property type="molecule type" value="Genomic_DNA"/>
</dbReference>
<accession>A0A941EFF3</accession>
<sequence>MGRKQHPAARPRQLAEGEAIPVVGGREPCPCGSGRRYKACHGREQAEIVPLNPRPFAEFAAELDLIALHTFVPAATTRLTLLDASAGPATLATVLPLAVPALRRADGEVVVAAQTLNSSGDPARDLAHALERALAAAPGETLDFEEAPPSTPPLASLVDPKAALELDLRDTFDYWFDPSDTSTADQAISLERANAAIEPTVRLSSVESAYWVRRSADRCHLRWVMPQDEEPLLDALARLHAADALRLGEGSKYAGSLRACGRLIVVWDLALDKPAADWEAPAASLAERLGNAFATDAPLTSAERRSRSGLTNRQLTLR</sequence>
<evidence type="ECO:0000313" key="2">
    <source>
        <dbReference type="EMBL" id="MBR7831665.1"/>
    </source>
</evidence>
<evidence type="ECO:0000313" key="3">
    <source>
        <dbReference type="Proteomes" id="UP000675781"/>
    </source>
</evidence>